<dbReference type="EMBL" id="JAJJMB010008958">
    <property type="protein sequence ID" value="KAI3917990.1"/>
    <property type="molecule type" value="Genomic_DNA"/>
</dbReference>
<dbReference type="PANTHER" id="PTHR32035:SF3">
    <property type="entry name" value="SMALL RIBOSOMAL SUBUNIT PROTEIN MS38"/>
    <property type="match status" value="1"/>
</dbReference>
<comment type="caution">
    <text evidence="7">The sequence shown here is derived from an EMBL/GenBank/DDBJ whole genome shotgun (WGS) entry which is preliminary data.</text>
</comment>
<keyword evidence="8" id="KW-1185">Reference proteome</keyword>
<organism evidence="7 8">
    <name type="scientific">Papaver atlanticum</name>
    <dbReference type="NCBI Taxonomy" id="357466"/>
    <lineage>
        <taxon>Eukaryota</taxon>
        <taxon>Viridiplantae</taxon>
        <taxon>Streptophyta</taxon>
        <taxon>Embryophyta</taxon>
        <taxon>Tracheophyta</taxon>
        <taxon>Spermatophyta</taxon>
        <taxon>Magnoliopsida</taxon>
        <taxon>Ranunculales</taxon>
        <taxon>Papaveraceae</taxon>
        <taxon>Papaveroideae</taxon>
        <taxon>Papaver</taxon>
    </lineage>
</organism>
<dbReference type="InterPro" id="IPR013177">
    <property type="entry name" value="Ribosomal_mS38_C"/>
</dbReference>
<evidence type="ECO:0000256" key="3">
    <source>
        <dbReference type="ARBA" id="ARBA00035647"/>
    </source>
</evidence>
<name>A0AAD4SSC2_9MAGN</name>
<keyword evidence="2" id="KW-0496">Mitochondrion</keyword>
<evidence type="ECO:0000256" key="5">
    <source>
        <dbReference type="SAM" id="MobiDB-lite"/>
    </source>
</evidence>
<protein>
    <recommendedName>
        <fullName evidence="4">Small ribosomal subunit protein mS38</fullName>
    </recommendedName>
</protein>
<accession>A0AAD4SSC2</accession>
<evidence type="ECO:0000313" key="7">
    <source>
        <dbReference type="EMBL" id="KAI3917990.1"/>
    </source>
</evidence>
<comment type="subcellular location">
    <subcellularLocation>
        <location evidence="1">Mitochondrion</location>
    </subcellularLocation>
</comment>
<comment type="similarity">
    <text evidence="3">Belongs to the mitochondrion-specific ribosomal protein mS38 family.</text>
</comment>
<evidence type="ECO:0000256" key="4">
    <source>
        <dbReference type="ARBA" id="ARBA00035682"/>
    </source>
</evidence>
<dbReference type="GO" id="GO:0005739">
    <property type="term" value="C:mitochondrion"/>
    <property type="evidence" value="ECO:0007669"/>
    <property type="project" value="UniProtKB-SubCell"/>
</dbReference>
<dbReference type="PANTHER" id="PTHR32035">
    <property type="entry name" value="AURORA KINASE A-INTERACTING PROTEIN"/>
    <property type="match status" value="1"/>
</dbReference>
<evidence type="ECO:0000259" key="6">
    <source>
        <dbReference type="SMART" id="SM01155"/>
    </source>
</evidence>
<evidence type="ECO:0000313" key="8">
    <source>
        <dbReference type="Proteomes" id="UP001202328"/>
    </source>
</evidence>
<sequence>MAAFLHKLLKKNSQIKTITTNLKTPFQSNLSTPIFQSNLIDFKPNTDSVSDLKNPILFSPNNENALSKSLLFYPSFPFGYFLNPNTVTQIKMDDAVEEVSEDEKTVWADSVKKKRKKKMNKHKLKKLRKRLRRQT</sequence>
<proteinExistence type="inferred from homology"/>
<gene>
    <name evidence="7" type="ORF">MKW98_000224</name>
</gene>
<dbReference type="AlphaFoldDB" id="A0AAD4SSC2"/>
<dbReference type="Pfam" id="PF08213">
    <property type="entry name" value="COX24_C"/>
    <property type="match status" value="1"/>
</dbReference>
<feature type="region of interest" description="Disordered" evidence="5">
    <location>
        <begin position="110"/>
        <end position="135"/>
    </location>
</feature>
<evidence type="ECO:0000256" key="2">
    <source>
        <dbReference type="ARBA" id="ARBA00023128"/>
    </source>
</evidence>
<dbReference type="SMART" id="SM01155">
    <property type="entry name" value="DUF1713"/>
    <property type="match status" value="1"/>
</dbReference>
<feature type="compositionally biased region" description="Basic residues" evidence="5">
    <location>
        <begin position="112"/>
        <end position="135"/>
    </location>
</feature>
<feature type="domain" description="Ribosomal protein mS38 C-terminal" evidence="6">
    <location>
        <begin position="107"/>
        <end position="134"/>
    </location>
</feature>
<reference evidence="7" key="1">
    <citation type="submission" date="2022-04" db="EMBL/GenBank/DDBJ databases">
        <title>A functionally conserved STORR gene fusion in Papaver species that diverged 16.8 million years ago.</title>
        <authorList>
            <person name="Catania T."/>
        </authorList>
    </citation>
    <scope>NUCLEOTIDE SEQUENCE</scope>
    <source>
        <strain evidence="7">S-188037</strain>
    </source>
</reference>
<evidence type="ECO:0000256" key="1">
    <source>
        <dbReference type="ARBA" id="ARBA00004173"/>
    </source>
</evidence>
<dbReference type="Proteomes" id="UP001202328">
    <property type="component" value="Unassembled WGS sequence"/>
</dbReference>